<dbReference type="Pfam" id="PF01370">
    <property type="entry name" value="Epimerase"/>
    <property type="match status" value="1"/>
</dbReference>
<gene>
    <name evidence="8" type="ORF">ACHHYP_15231</name>
</gene>
<organism evidence="8 9">
    <name type="scientific">Achlya hypogyna</name>
    <name type="common">Oomycete</name>
    <name type="synonym">Protoachlya hypogyna</name>
    <dbReference type="NCBI Taxonomy" id="1202772"/>
    <lineage>
        <taxon>Eukaryota</taxon>
        <taxon>Sar</taxon>
        <taxon>Stramenopiles</taxon>
        <taxon>Oomycota</taxon>
        <taxon>Saprolegniomycetes</taxon>
        <taxon>Saprolegniales</taxon>
        <taxon>Achlyaceae</taxon>
        <taxon>Achlya</taxon>
    </lineage>
</organism>
<name>A0A1V9YBF5_ACHHY</name>
<evidence type="ECO:0000256" key="3">
    <source>
        <dbReference type="ARBA" id="ARBA00012371"/>
    </source>
</evidence>
<evidence type="ECO:0000256" key="2">
    <source>
        <dbReference type="ARBA" id="ARBA00005959"/>
    </source>
</evidence>
<comment type="caution">
    <text evidence="8">The sequence shown here is derived from an EMBL/GenBank/DDBJ whole genome shotgun (WGS) entry which is preliminary data.</text>
</comment>
<dbReference type="PANTHER" id="PTHR43238:SF1">
    <property type="entry name" value="GDP-L-FUCOSE SYNTHASE"/>
    <property type="match status" value="1"/>
</dbReference>
<dbReference type="OrthoDB" id="202470at2759"/>
<dbReference type="InterPro" id="IPR036291">
    <property type="entry name" value="NAD(P)-bd_dom_sf"/>
</dbReference>
<evidence type="ECO:0000256" key="1">
    <source>
        <dbReference type="ARBA" id="ARBA00004883"/>
    </source>
</evidence>
<comment type="pathway">
    <text evidence="1">Nucleotide-sugar biosynthesis; GDP-L-fucose biosynthesis via de novo pathway; GDP-L-fucose from GDP-alpha-D-mannose: step 2/2.</text>
</comment>
<dbReference type="InterPro" id="IPR001509">
    <property type="entry name" value="Epimerase_deHydtase"/>
</dbReference>
<evidence type="ECO:0000256" key="4">
    <source>
        <dbReference type="ARBA" id="ARBA00022857"/>
    </source>
</evidence>
<dbReference type="GO" id="GO:0042351">
    <property type="term" value="P:'de novo' GDP-L-fucose biosynthetic process"/>
    <property type="evidence" value="ECO:0007669"/>
    <property type="project" value="UniProtKB-UniPathway"/>
</dbReference>
<keyword evidence="4" id="KW-0521">NADP</keyword>
<dbReference type="InterPro" id="IPR028614">
    <property type="entry name" value="GDP_fucose/colitose_synth"/>
</dbReference>
<dbReference type="HAMAP" id="MF_00956">
    <property type="entry name" value="GDP_fucose_synth"/>
    <property type="match status" value="1"/>
</dbReference>
<dbReference type="SUPFAM" id="SSF51735">
    <property type="entry name" value="NAD(P)-binding Rossmann-fold domains"/>
    <property type="match status" value="1"/>
</dbReference>
<dbReference type="UniPathway" id="UPA00128">
    <property type="reaction ID" value="UER00191"/>
</dbReference>
<keyword evidence="9" id="KW-1185">Reference proteome</keyword>
<dbReference type="Gene3D" id="3.40.50.720">
    <property type="entry name" value="NAD(P)-binding Rossmann-like Domain"/>
    <property type="match status" value="1"/>
</dbReference>
<comment type="similarity">
    <text evidence="2">Belongs to the NAD(P)-dependent epimerase/dehydratase family. Fucose synthase subfamily.</text>
</comment>
<accession>A0A1V9YBF5</accession>
<dbReference type="AlphaFoldDB" id="A0A1V9YBF5"/>
<dbReference type="STRING" id="1202772.A0A1V9YBF5"/>
<evidence type="ECO:0000256" key="5">
    <source>
        <dbReference type="ARBA" id="ARBA00023002"/>
    </source>
</evidence>
<dbReference type="EC" id="1.1.1.271" evidence="3"/>
<proteinExistence type="inferred from homology"/>
<feature type="domain" description="NAD-dependent epimerase/dehydratase" evidence="7">
    <location>
        <begin position="5"/>
        <end position="230"/>
    </location>
</feature>
<evidence type="ECO:0000259" key="7">
    <source>
        <dbReference type="Pfam" id="PF01370"/>
    </source>
</evidence>
<protein>
    <recommendedName>
        <fullName evidence="3">GDP-L-fucose synthase</fullName>
        <ecNumber evidence="3">1.1.1.271</ecNumber>
    </recommendedName>
</protein>
<reference evidence="8 9" key="1">
    <citation type="journal article" date="2014" name="Genome Biol. Evol.">
        <title>The secreted proteins of Achlya hypogyna and Thraustotheca clavata identify the ancestral oomycete secretome and reveal gene acquisitions by horizontal gene transfer.</title>
        <authorList>
            <person name="Misner I."/>
            <person name="Blouin N."/>
            <person name="Leonard G."/>
            <person name="Richards T.A."/>
            <person name="Lane C.E."/>
        </authorList>
    </citation>
    <scope>NUCLEOTIDE SEQUENCE [LARGE SCALE GENOMIC DNA]</scope>
    <source>
        <strain evidence="8 9">ATCC 48635</strain>
    </source>
</reference>
<dbReference type="Proteomes" id="UP000243579">
    <property type="component" value="Unassembled WGS sequence"/>
</dbReference>
<evidence type="ECO:0000313" key="8">
    <source>
        <dbReference type="EMBL" id="OQR83026.1"/>
    </source>
</evidence>
<dbReference type="EMBL" id="JNBR01002405">
    <property type="protein sequence ID" value="OQR83026.1"/>
    <property type="molecule type" value="Genomic_DNA"/>
</dbReference>
<sequence length="318" mass="34684">MGITVLVTGGTGLVGRAIQAYIATAAAPDEKWVFTHSGEADLTDLAATRALFVRHRPTHVLHLAAMVGGLFRNLTLPVDFYLVNSRINENVLECAHEAGVTKVVSCLSTCIFPDKIAYPIDETMLHNGPPHASNLGYAMAKRNLDTLNHCYARQHGRIFTSVVPTNVYGPHDNFHLNDSHVIPGLIHKCYLAKAQNEPFVVAGTGTPLRQFIYSADLAVLMVWAVRHYTDIAPIILSVDPAAEVSIGDVATTIAAAMRFTGEIVFDTSKGDGQFRKTTLNTKLRSQSPELATMQFTPLDVGVAETVRWFEANVASCRR</sequence>
<dbReference type="GO" id="GO:0016853">
    <property type="term" value="F:isomerase activity"/>
    <property type="evidence" value="ECO:0007669"/>
    <property type="project" value="UniProtKB-KW"/>
</dbReference>
<evidence type="ECO:0000313" key="9">
    <source>
        <dbReference type="Proteomes" id="UP000243579"/>
    </source>
</evidence>
<dbReference type="GO" id="GO:0050577">
    <property type="term" value="F:GDP-L-fucose synthase activity"/>
    <property type="evidence" value="ECO:0007669"/>
    <property type="project" value="UniProtKB-EC"/>
</dbReference>
<dbReference type="Gene3D" id="3.90.25.10">
    <property type="entry name" value="UDP-galactose 4-epimerase, domain 1"/>
    <property type="match status" value="1"/>
</dbReference>
<keyword evidence="5" id="KW-0560">Oxidoreductase</keyword>
<dbReference type="PANTHER" id="PTHR43238">
    <property type="entry name" value="GDP-L-FUCOSE SYNTHASE"/>
    <property type="match status" value="1"/>
</dbReference>
<dbReference type="CDD" id="cd05239">
    <property type="entry name" value="GDP_FS_SDR_e"/>
    <property type="match status" value="1"/>
</dbReference>
<keyword evidence="6" id="KW-0413">Isomerase</keyword>
<evidence type="ECO:0000256" key="6">
    <source>
        <dbReference type="ARBA" id="ARBA00023235"/>
    </source>
</evidence>